<feature type="domain" description="RNA polymerase sigma-70 region 2" evidence="6">
    <location>
        <begin position="22"/>
        <end position="87"/>
    </location>
</feature>
<dbReference type="InterPro" id="IPR007627">
    <property type="entry name" value="RNA_pol_sigma70_r2"/>
</dbReference>
<keyword evidence="4" id="KW-0238">DNA-binding</keyword>
<keyword evidence="2" id="KW-0805">Transcription regulation</keyword>
<dbReference type="InterPro" id="IPR007630">
    <property type="entry name" value="RNA_pol_sigma70_r4"/>
</dbReference>
<comment type="caution">
    <text evidence="8">The sequence shown here is derived from an EMBL/GenBank/DDBJ whole genome shotgun (WGS) entry which is preliminary data.</text>
</comment>
<gene>
    <name evidence="8" type="ORF">V1468_16130</name>
</gene>
<feature type="domain" description="RNA polymerase sigma-70 region 4" evidence="7">
    <location>
        <begin position="119"/>
        <end position="168"/>
    </location>
</feature>
<evidence type="ECO:0000313" key="9">
    <source>
        <dbReference type="Proteomes" id="UP001356704"/>
    </source>
</evidence>
<dbReference type="PANTHER" id="PTHR43133">
    <property type="entry name" value="RNA POLYMERASE ECF-TYPE SIGMA FACTO"/>
    <property type="match status" value="1"/>
</dbReference>
<organism evidence="8 9">
    <name type="scientific">Winogradskyella poriferorum</name>
    <dbReference type="NCBI Taxonomy" id="307627"/>
    <lineage>
        <taxon>Bacteria</taxon>
        <taxon>Pseudomonadati</taxon>
        <taxon>Bacteroidota</taxon>
        <taxon>Flavobacteriia</taxon>
        <taxon>Flavobacteriales</taxon>
        <taxon>Flavobacteriaceae</taxon>
        <taxon>Winogradskyella</taxon>
    </lineage>
</organism>
<dbReference type="Pfam" id="PF04542">
    <property type="entry name" value="Sigma70_r2"/>
    <property type="match status" value="1"/>
</dbReference>
<dbReference type="RefSeq" id="WP_331811240.1">
    <property type="nucleotide sequence ID" value="NZ_JAZHOU010000008.1"/>
</dbReference>
<keyword evidence="3" id="KW-0731">Sigma factor</keyword>
<proteinExistence type="inferred from homology"/>
<dbReference type="CDD" id="cd06171">
    <property type="entry name" value="Sigma70_r4"/>
    <property type="match status" value="1"/>
</dbReference>
<dbReference type="InterPro" id="IPR014284">
    <property type="entry name" value="RNA_pol_sigma-70_dom"/>
</dbReference>
<dbReference type="SUPFAM" id="SSF88946">
    <property type="entry name" value="Sigma2 domain of RNA polymerase sigma factors"/>
    <property type="match status" value="1"/>
</dbReference>
<evidence type="ECO:0000256" key="3">
    <source>
        <dbReference type="ARBA" id="ARBA00023082"/>
    </source>
</evidence>
<keyword evidence="9" id="KW-1185">Reference proteome</keyword>
<keyword evidence="5" id="KW-0804">Transcription</keyword>
<dbReference type="EMBL" id="JAZHOU010000008">
    <property type="protein sequence ID" value="MEF3080544.1"/>
    <property type="molecule type" value="Genomic_DNA"/>
</dbReference>
<dbReference type="PANTHER" id="PTHR43133:SF62">
    <property type="entry name" value="RNA POLYMERASE SIGMA FACTOR SIGZ"/>
    <property type="match status" value="1"/>
</dbReference>
<name>A0ABU7WBL8_9FLAO</name>
<evidence type="ECO:0000256" key="2">
    <source>
        <dbReference type="ARBA" id="ARBA00023015"/>
    </source>
</evidence>
<dbReference type="Proteomes" id="UP001356704">
    <property type="component" value="Unassembled WGS sequence"/>
</dbReference>
<dbReference type="InterPro" id="IPR013325">
    <property type="entry name" value="RNA_pol_sigma_r2"/>
</dbReference>
<accession>A0ABU7WBL8</accession>
<dbReference type="Pfam" id="PF04545">
    <property type="entry name" value="Sigma70_r4"/>
    <property type="match status" value="1"/>
</dbReference>
<reference evidence="8 9" key="1">
    <citation type="submission" date="2024-02" db="EMBL/GenBank/DDBJ databases">
        <title>Winogradskyella poriferorum JCM 12885.</title>
        <authorList>
            <person name="Zhang D.-F."/>
            <person name="Fu Z.-Y."/>
        </authorList>
    </citation>
    <scope>NUCLEOTIDE SEQUENCE [LARGE SCALE GENOMIC DNA]</scope>
    <source>
        <strain evidence="8 9">JCM 12885</strain>
    </source>
</reference>
<comment type="similarity">
    <text evidence="1">Belongs to the sigma-70 factor family. ECF subfamily.</text>
</comment>
<dbReference type="Gene3D" id="1.10.10.10">
    <property type="entry name" value="Winged helix-like DNA-binding domain superfamily/Winged helix DNA-binding domain"/>
    <property type="match status" value="1"/>
</dbReference>
<protein>
    <submittedName>
        <fullName evidence="8">Sigma-70 family RNA polymerase sigma factor</fullName>
    </submittedName>
</protein>
<evidence type="ECO:0000313" key="8">
    <source>
        <dbReference type="EMBL" id="MEF3080544.1"/>
    </source>
</evidence>
<dbReference type="InterPro" id="IPR036388">
    <property type="entry name" value="WH-like_DNA-bd_sf"/>
</dbReference>
<dbReference type="InterPro" id="IPR039425">
    <property type="entry name" value="RNA_pol_sigma-70-like"/>
</dbReference>
<dbReference type="InterPro" id="IPR013324">
    <property type="entry name" value="RNA_pol_sigma_r3/r4-like"/>
</dbReference>
<dbReference type="Gene3D" id="1.10.1740.10">
    <property type="match status" value="1"/>
</dbReference>
<evidence type="ECO:0000259" key="7">
    <source>
        <dbReference type="Pfam" id="PF04545"/>
    </source>
</evidence>
<sequence>MQNDNFLIQQLKDKDERALSLLYDKYAGAIYSVIIKMVRDEGKAQNLLQDTFMTVWDKAESYDASKGRFYTWVFRIARNKTLNFLRKVEPLIQTDDFSVHDSKEEAISIDAKYLELNGAITTLEEHHKKAIELVYFKGLTHKEAHQQMDVPLGTFKSYVRQALKQLRKAYTKTLSVLLLILNAL</sequence>
<dbReference type="NCBIfam" id="TIGR02937">
    <property type="entry name" value="sigma70-ECF"/>
    <property type="match status" value="1"/>
</dbReference>
<evidence type="ECO:0000259" key="6">
    <source>
        <dbReference type="Pfam" id="PF04542"/>
    </source>
</evidence>
<evidence type="ECO:0000256" key="4">
    <source>
        <dbReference type="ARBA" id="ARBA00023125"/>
    </source>
</evidence>
<dbReference type="SUPFAM" id="SSF88659">
    <property type="entry name" value="Sigma3 and sigma4 domains of RNA polymerase sigma factors"/>
    <property type="match status" value="1"/>
</dbReference>
<evidence type="ECO:0000256" key="1">
    <source>
        <dbReference type="ARBA" id="ARBA00010641"/>
    </source>
</evidence>
<evidence type="ECO:0000256" key="5">
    <source>
        <dbReference type="ARBA" id="ARBA00023163"/>
    </source>
</evidence>